<dbReference type="AlphaFoldDB" id="A0A6G7IZR4"/>
<proteinExistence type="predicted"/>
<dbReference type="Proteomes" id="UP000502928">
    <property type="component" value="Chromosome"/>
</dbReference>
<gene>
    <name evidence="1" type="ORF">GVT53_05205</name>
</gene>
<organism evidence="1 2">
    <name type="scientific">Flagellimonas oceani</name>
    <dbReference type="NCBI Taxonomy" id="2698672"/>
    <lineage>
        <taxon>Bacteria</taxon>
        <taxon>Pseudomonadati</taxon>
        <taxon>Bacteroidota</taxon>
        <taxon>Flavobacteriia</taxon>
        <taxon>Flavobacteriales</taxon>
        <taxon>Flavobacteriaceae</taxon>
        <taxon>Flagellimonas</taxon>
    </lineage>
</organism>
<evidence type="ECO:0000313" key="1">
    <source>
        <dbReference type="EMBL" id="QII44093.1"/>
    </source>
</evidence>
<keyword evidence="2" id="KW-1185">Reference proteome</keyword>
<dbReference type="RefSeq" id="WP_166247754.1">
    <property type="nucleotide sequence ID" value="NZ_CP049616.1"/>
</dbReference>
<sequence>MKAINTSENVISRINSNVFFKEFTFARNDFTDLDSKQKLEFSDNVIWLGNIFLIFEIKERNAKDDSDDSSWFENKILNKAVKQVKRTHTYLKKYPNIPIFNEKGHKRNISEADFSRIQSIIVYSPSDNFSESQRFMKFYRSKEIGLIHLFHSEDYYWICKYLITPAEIDEYLIFREEFYDAHPKLLNELPEQYILAHFFETLDTSEIKLEHMDNFKKVTMDSSKFNLSYLIDNFNKNIKLLQGETDYYPIIAEIAKLNRAELTEFKKRFVLTIEKCREEGVTIPYRIYIPRTDCGFVFVPLIKRASCHWKTALRNFTYAQKYDQKAHRCVGLVMFETEIKGKLVLDMYWAFLEEKWVYDAAMEKLLSENFPFREAKFKRLDNRYLE</sequence>
<dbReference type="KEGG" id="mut:GVT53_05205"/>
<name>A0A6G7IZR4_9FLAO</name>
<protein>
    <submittedName>
        <fullName evidence="1">Uncharacterized protein</fullName>
    </submittedName>
</protein>
<evidence type="ECO:0000313" key="2">
    <source>
        <dbReference type="Proteomes" id="UP000502928"/>
    </source>
</evidence>
<reference evidence="1 2" key="1">
    <citation type="submission" date="2020-02" db="EMBL/GenBank/DDBJ databases">
        <title>Complete genome of Muricauda sp. 501str8.</title>
        <authorList>
            <person name="Dong B."/>
            <person name="Zhu S."/>
            <person name="Yang J."/>
            <person name="Chen J."/>
        </authorList>
    </citation>
    <scope>NUCLEOTIDE SEQUENCE [LARGE SCALE GENOMIC DNA]</scope>
    <source>
        <strain evidence="1 2">501str8</strain>
    </source>
</reference>
<dbReference type="EMBL" id="CP049616">
    <property type="protein sequence ID" value="QII44093.1"/>
    <property type="molecule type" value="Genomic_DNA"/>
</dbReference>
<accession>A0A6G7IZR4</accession>